<accession>A2F1A6</accession>
<evidence type="ECO:0000313" key="1">
    <source>
        <dbReference type="EMBL" id="EAY01335.1"/>
    </source>
</evidence>
<proteinExistence type="predicted"/>
<keyword evidence="2" id="KW-1185">Reference proteome</keyword>
<sequence>MLLLCFKDITLQNFENVEVSGKIQVDSLIYDIESDLFTRIHGDNIRIDNNYQNNSYTIGLKNTDKAKHEISVEIKLKIDSNLCNTTHNDEYFTIYNVYESQIFEIDTNNAYLTINDNEILIETPKRIINPHCYDKFLLFKLFKSFTYQKYPKYVLIPLFSKQSNYPKLINQIEIKFEYIQKDFEASNITNNHFFIEYSFSSQYSSDNSFYFKEIFLNRSNTFVLEIPNRINLRNNKNILLRLFDIENNTTSPFSVIPINNNENSVSLQRKLLEVYPYIRFDQNNISFLEGTISITVTGTIDNGDFEFNTKAYYMTVRSETGDLDNYQYATKFFDETFRNTHPFSVNIPVNSYEVGTHKLYFRGDRDGVHGTIYEFRFTVIKYTIIQKFTKKAEYKSGIDEYIIFGITISSEINKEFSFSYGIDSLSTNTTISLTSNPPLLMCSIPLPTLSIGDHYIKFRVDTIEDQIPFKIIDSSSPELQILTTTTSSNPILYYKGITNEISIEYQMRDEDGKGSFSVYHSLDNGAFTKIDDSYNINDASWYRKSFSILNSLISPSDETVHSISFYLKDNLGKQSTHQVLYFKYMNNPIISLQEEMKTTLTYQVDQTIDIKLIYRDARGNGRLTIYTNIYDINNNNNIVSQNNLPIDIDSSTEKSTTIAVNINRLTYEKQYKIEIKGINSNSEETNYIIHQFIIHLSSPVLTITTTPLLSYTKTKDQFISISGNVKDSNLGEVRLQYKYDNNNEFQEFHLLNIGSVTETKSFTENVPIDQTLSEGSHSLTIRAIDSYNKYHELSPYQFTFKYNVPELEIIDSYDPSNPPLYIKGINGTLSINIKATDYNKVESLKIDFSITNTDYYGTPFNIQMKGEISKVFPLIFDIPTALSENVYYLKILATEINGKTSVVKSYPFNFTYNRPVLKIMNQIKKLYYRDTDKYVHISGEVHDIRCNGSVIVSCNVYDTNNNVNRKTNTIVDIKPECYKSFYLRIPLSHVSDGQHQFSLSSINNENEESYPFLFTANISFQYLPSNIEEVKKYKVRTKFSILATIASLTRK</sequence>
<dbReference type="RefSeq" id="XP_001330193.1">
    <property type="nucleotide sequence ID" value="XM_001330158.1"/>
</dbReference>
<dbReference type="VEuPathDB" id="TrichDB:TVAGG3_0665540"/>
<dbReference type="AlphaFoldDB" id="A2F1A6"/>
<dbReference type="EMBL" id="DS113571">
    <property type="protein sequence ID" value="EAY01335.1"/>
    <property type="molecule type" value="Genomic_DNA"/>
</dbReference>
<evidence type="ECO:0000313" key="2">
    <source>
        <dbReference type="Proteomes" id="UP000001542"/>
    </source>
</evidence>
<protein>
    <submittedName>
        <fullName evidence="1">Uncharacterized protein</fullName>
    </submittedName>
</protein>
<dbReference type="KEGG" id="tva:4759161"/>
<name>A2F1A6_TRIV3</name>
<dbReference type="Proteomes" id="UP000001542">
    <property type="component" value="Unassembled WGS sequence"/>
</dbReference>
<reference evidence="1" key="2">
    <citation type="journal article" date="2007" name="Science">
        <title>Draft genome sequence of the sexually transmitted pathogen Trichomonas vaginalis.</title>
        <authorList>
            <person name="Carlton J.M."/>
            <person name="Hirt R.P."/>
            <person name="Silva J.C."/>
            <person name="Delcher A.L."/>
            <person name="Schatz M."/>
            <person name="Zhao Q."/>
            <person name="Wortman J.R."/>
            <person name="Bidwell S.L."/>
            <person name="Alsmark U.C.M."/>
            <person name="Besteiro S."/>
            <person name="Sicheritz-Ponten T."/>
            <person name="Noel C.J."/>
            <person name="Dacks J.B."/>
            <person name="Foster P.G."/>
            <person name="Simillion C."/>
            <person name="Van de Peer Y."/>
            <person name="Miranda-Saavedra D."/>
            <person name="Barton G.J."/>
            <person name="Westrop G.D."/>
            <person name="Mueller S."/>
            <person name="Dessi D."/>
            <person name="Fiori P.L."/>
            <person name="Ren Q."/>
            <person name="Paulsen I."/>
            <person name="Zhang H."/>
            <person name="Bastida-Corcuera F.D."/>
            <person name="Simoes-Barbosa A."/>
            <person name="Brown M.T."/>
            <person name="Hayes R.D."/>
            <person name="Mukherjee M."/>
            <person name="Okumura C.Y."/>
            <person name="Schneider R."/>
            <person name="Smith A.J."/>
            <person name="Vanacova S."/>
            <person name="Villalvazo M."/>
            <person name="Haas B.J."/>
            <person name="Pertea M."/>
            <person name="Feldblyum T.V."/>
            <person name="Utterback T.R."/>
            <person name="Shu C.L."/>
            <person name="Osoegawa K."/>
            <person name="de Jong P.J."/>
            <person name="Hrdy I."/>
            <person name="Horvathova L."/>
            <person name="Zubacova Z."/>
            <person name="Dolezal P."/>
            <person name="Malik S.B."/>
            <person name="Logsdon J.M. Jr."/>
            <person name="Henze K."/>
            <person name="Gupta A."/>
            <person name="Wang C.C."/>
            <person name="Dunne R.L."/>
            <person name="Upcroft J.A."/>
            <person name="Upcroft P."/>
            <person name="White O."/>
            <person name="Salzberg S.L."/>
            <person name="Tang P."/>
            <person name="Chiu C.-H."/>
            <person name="Lee Y.-S."/>
            <person name="Embley T.M."/>
            <person name="Coombs G.H."/>
            <person name="Mottram J.C."/>
            <person name="Tachezy J."/>
            <person name="Fraser-Liggett C.M."/>
            <person name="Johnson P.J."/>
        </authorList>
    </citation>
    <scope>NUCLEOTIDE SEQUENCE [LARGE SCALE GENOMIC DNA]</scope>
    <source>
        <strain evidence="1">G3</strain>
    </source>
</reference>
<dbReference type="InParanoid" id="A2F1A6"/>
<reference evidence="1" key="1">
    <citation type="submission" date="2006-10" db="EMBL/GenBank/DDBJ databases">
        <authorList>
            <person name="Amadeo P."/>
            <person name="Zhao Q."/>
            <person name="Wortman J."/>
            <person name="Fraser-Liggett C."/>
            <person name="Carlton J."/>
        </authorList>
    </citation>
    <scope>NUCLEOTIDE SEQUENCE</scope>
    <source>
        <strain evidence="1">G3</strain>
    </source>
</reference>
<dbReference type="VEuPathDB" id="TrichDB:TVAG_407640"/>
<organism evidence="1 2">
    <name type="scientific">Trichomonas vaginalis (strain ATCC PRA-98 / G3)</name>
    <dbReference type="NCBI Taxonomy" id="412133"/>
    <lineage>
        <taxon>Eukaryota</taxon>
        <taxon>Metamonada</taxon>
        <taxon>Parabasalia</taxon>
        <taxon>Trichomonadida</taxon>
        <taxon>Trichomonadidae</taxon>
        <taxon>Trichomonas</taxon>
    </lineage>
</organism>
<gene>
    <name evidence="1" type="ORF">TVAG_407640</name>
</gene>